<evidence type="ECO:0000313" key="7">
    <source>
        <dbReference type="EMBL" id="RZS90948.1"/>
    </source>
</evidence>
<evidence type="ECO:0000256" key="5">
    <source>
        <dbReference type="ARBA" id="ARBA00023002"/>
    </source>
</evidence>
<keyword evidence="5" id="KW-0560">Oxidoreductase</keyword>
<dbReference type="InterPro" id="IPR013785">
    <property type="entry name" value="Aldolase_TIM"/>
</dbReference>
<sequence length="354" mass="37927">MSRLFSPLTLRGTTFRNRAWVAPMCQYTSVDGFPTDWHLVHLGSLARGGAGLVIAEATAVTPEGRITPADAGIWSDEQAAAYAPIVDFVHSQGAAAGIQLAHAGRKASTKRPWDGDGYVEPADGGWQTVGASPLGFADWPAPRELTVPEIGDVVRAFADAAVRADAAGYDVVELHAAHGYLLHQFLSPLTNQRTDAYGGDFAGRTRLTVEVVDAVRAVWPEHKPLFVRFSATDWVEGGWTVEETGELTRILKAHGVDLVDVSSGGLVPDAKIEVGPGYQVPFARAVREASGVPTAAVGLINDPKQAEEVLADGSADAVLLARALLREPHWPLRAAFELGDSVDWPVQYQRAAWR</sequence>
<dbReference type="GO" id="GO:0050661">
    <property type="term" value="F:NADP binding"/>
    <property type="evidence" value="ECO:0007669"/>
    <property type="project" value="InterPro"/>
</dbReference>
<dbReference type="PANTHER" id="PTHR43303:SF4">
    <property type="entry name" value="NADPH DEHYDROGENASE C23G7.10C-RELATED"/>
    <property type="match status" value="1"/>
</dbReference>
<dbReference type="PANTHER" id="PTHR43303">
    <property type="entry name" value="NADPH DEHYDROGENASE C23G7.10C-RELATED"/>
    <property type="match status" value="1"/>
</dbReference>
<accession>A0A4Q7NVP3</accession>
<evidence type="ECO:0000256" key="4">
    <source>
        <dbReference type="ARBA" id="ARBA00022857"/>
    </source>
</evidence>
<evidence type="ECO:0000313" key="8">
    <source>
        <dbReference type="Proteomes" id="UP000293638"/>
    </source>
</evidence>
<dbReference type="SUPFAM" id="SSF51395">
    <property type="entry name" value="FMN-linked oxidoreductases"/>
    <property type="match status" value="1"/>
</dbReference>
<protein>
    <submittedName>
        <fullName evidence="7">2,4-dienoyl-CoA reductase-like NADH-dependent reductase (Old Yellow Enzyme family)</fullName>
    </submittedName>
</protein>
<comment type="cofactor">
    <cofactor evidence="1">
        <name>FMN</name>
        <dbReference type="ChEBI" id="CHEBI:58210"/>
    </cofactor>
</comment>
<feature type="domain" description="NADH:flavin oxidoreductase/NADH oxidase N-terminal" evidence="6">
    <location>
        <begin position="4"/>
        <end position="336"/>
    </location>
</feature>
<dbReference type="RefSeq" id="WP_130491069.1">
    <property type="nucleotide sequence ID" value="NZ_SGXD01000001.1"/>
</dbReference>
<keyword evidence="2" id="KW-0285">Flavoprotein</keyword>
<dbReference type="Proteomes" id="UP000293638">
    <property type="component" value="Unassembled WGS sequence"/>
</dbReference>
<dbReference type="CDD" id="cd02932">
    <property type="entry name" value="OYE_YqiM_FMN"/>
    <property type="match status" value="1"/>
</dbReference>
<dbReference type="GO" id="GO:0010181">
    <property type="term" value="F:FMN binding"/>
    <property type="evidence" value="ECO:0007669"/>
    <property type="project" value="InterPro"/>
</dbReference>
<dbReference type="Pfam" id="PF00724">
    <property type="entry name" value="Oxidored_FMN"/>
    <property type="match status" value="1"/>
</dbReference>
<gene>
    <name evidence="7" type="ORF">EV189_0178</name>
</gene>
<dbReference type="GO" id="GO:0003959">
    <property type="term" value="F:NADPH dehydrogenase activity"/>
    <property type="evidence" value="ECO:0007669"/>
    <property type="project" value="InterPro"/>
</dbReference>
<name>A0A4Q7NVP3_9ACTN</name>
<dbReference type="Gene3D" id="3.20.20.70">
    <property type="entry name" value="Aldolase class I"/>
    <property type="match status" value="1"/>
</dbReference>
<reference evidence="7 8" key="1">
    <citation type="submission" date="2019-02" db="EMBL/GenBank/DDBJ databases">
        <title>Genomic Encyclopedia of Type Strains, Phase IV (KMG-IV): sequencing the most valuable type-strain genomes for metagenomic binning, comparative biology and taxonomic classification.</title>
        <authorList>
            <person name="Goeker M."/>
        </authorList>
    </citation>
    <scope>NUCLEOTIDE SEQUENCE [LARGE SCALE GENOMIC DNA]</scope>
    <source>
        <strain evidence="7 8">DSM 45622</strain>
    </source>
</reference>
<comment type="caution">
    <text evidence="7">The sequence shown here is derived from an EMBL/GenBank/DDBJ whole genome shotgun (WGS) entry which is preliminary data.</text>
</comment>
<proteinExistence type="predicted"/>
<evidence type="ECO:0000259" key="6">
    <source>
        <dbReference type="Pfam" id="PF00724"/>
    </source>
</evidence>
<evidence type="ECO:0000256" key="3">
    <source>
        <dbReference type="ARBA" id="ARBA00022643"/>
    </source>
</evidence>
<evidence type="ECO:0000256" key="2">
    <source>
        <dbReference type="ARBA" id="ARBA00022630"/>
    </source>
</evidence>
<dbReference type="InterPro" id="IPR001155">
    <property type="entry name" value="OxRdtase_FMN_N"/>
</dbReference>
<organism evidence="7 8">
    <name type="scientific">Motilibacter rhizosphaerae</name>
    <dbReference type="NCBI Taxonomy" id="598652"/>
    <lineage>
        <taxon>Bacteria</taxon>
        <taxon>Bacillati</taxon>
        <taxon>Actinomycetota</taxon>
        <taxon>Actinomycetes</taxon>
        <taxon>Motilibacterales</taxon>
        <taxon>Motilibacteraceae</taxon>
        <taxon>Motilibacter</taxon>
    </lineage>
</organism>
<evidence type="ECO:0000256" key="1">
    <source>
        <dbReference type="ARBA" id="ARBA00001917"/>
    </source>
</evidence>
<dbReference type="AlphaFoldDB" id="A0A4Q7NVP3"/>
<dbReference type="OrthoDB" id="3169239at2"/>
<keyword evidence="3" id="KW-0288">FMN</keyword>
<dbReference type="EMBL" id="SGXD01000001">
    <property type="protein sequence ID" value="RZS90948.1"/>
    <property type="molecule type" value="Genomic_DNA"/>
</dbReference>
<dbReference type="InterPro" id="IPR044152">
    <property type="entry name" value="YqjM-like"/>
</dbReference>
<keyword evidence="8" id="KW-1185">Reference proteome</keyword>
<keyword evidence="4" id="KW-0521">NADP</keyword>